<comment type="subcellular location">
    <subcellularLocation>
        <location evidence="1">Cell membrane</location>
        <topology evidence="1">Multi-pass membrane protein</topology>
    </subcellularLocation>
</comment>
<dbReference type="Gene3D" id="3.40.190.10">
    <property type="entry name" value="Periplasmic binding protein-like II"/>
    <property type="match status" value="1"/>
</dbReference>
<keyword evidence="2" id="KW-0813">Transport</keyword>
<reference evidence="14" key="1">
    <citation type="journal article" date="2020" name="bioRxiv">
        <title>Chromosome-level reference genome of the European wasp spider Argiope bruennichi: a resource for studies on range expansion and evolutionary adaptation.</title>
        <authorList>
            <person name="Sheffer M.M."/>
            <person name="Hoppe A."/>
            <person name="Krehenwinkel H."/>
            <person name="Uhl G."/>
            <person name="Kuss A.W."/>
            <person name="Jensen L."/>
            <person name="Jensen C."/>
            <person name="Gillespie R.G."/>
            <person name="Hoff K.J."/>
            <person name="Prost S."/>
        </authorList>
    </citation>
    <scope>NUCLEOTIDE SEQUENCE</scope>
</reference>
<dbReference type="SUPFAM" id="SSF53850">
    <property type="entry name" value="Periplasmic binding protein-like II"/>
    <property type="match status" value="1"/>
</dbReference>
<dbReference type="InterPro" id="IPR019594">
    <property type="entry name" value="Glu/Gly-bd"/>
</dbReference>
<keyword evidence="8 14" id="KW-0675">Receptor</keyword>
<accession>A0A8T0EGY4</accession>
<evidence type="ECO:0000256" key="4">
    <source>
        <dbReference type="ARBA" id="ARBA00022692"/>
    </source>
</evidence>
<dbReference type="PANTHER" id="PTHR42643:SF38">
    <property type="entry name" value="IONOTROPIC RECEPTOR 100A"/>
    <property type="match status" value="1"/>
</dbReference>
<dbReference type="SMART" id="SM00918">
    <property type="entry name" value="Lig_chan-Glu_bd"/>
    <property type="match status" value="1"/>
</dbReference>
<dbReference type="PANTHER" id="PTHR42643">
    <property type="entry name" value="IONOTROPIC RECEPTOR 20A-RELATED"/>
    <property type="match status" value="1"/>
</dbReference>
<dbReference type="GO" id="GO:0005886">
    <property type="term" value="C:plasma membrane"/>
    <property type="evidence" value="ECO:0007669"/>
    <property type="project" value="UniProtKB-SubCell"/>
</dbReference>
<evidence type="ECO:0000256" key="8">
    <source>
        <dbReference type="ARBA" id="ARBA00023170"/>
    </source>
</evidence>
<organism evidence="14 15">
    <name type="scientific">Argiope bruennichi</name>
    <name type="common">Wasp spider</name>
    <name type="synonym">Aranea bruennichi</name>
    <dbReference type="NCBI Taxonomy" id="94029"/>
    <lineage>
        <taxon>Eukaryota</taxon>
        <taxon>Metazoa</taxon>
        <taxon>Ecdysozoa</taxon>
        <taxon>Arthropoda</taxon>
        <taxon>Chelicerata</taxon>
        <taxon>Arachnida</taxon>
        <taxon>Araneae</taxon>
        <taxon>Araneomorphae</taxon>
        <taxon>Entelegynae</taxon>
        <taxon>Araneoidea</taxon>
        <taxon>Araneidae</taxon>
        <taxon>Argiope</taxon>
    </lineage>
</organism>
<feature type="transmembrane region" description="Helical" evidence="12">
    <location>
        <begin position="303"/>
        <end position="327"/>
    </location>
</feature>
<evidence type="ECO:0000256" key="2">
    <source>
        <dbReference type="ARBA" id="ARBA00022448"/>
    </source>
</evidence>
<evidence type="ECO:0000256" key="12">
    <source>
        <dbReference type="SAM" id="Phobius"/>
    </source>
</evidence>
<dbReference type="Proteomes" id="UP000807504">
    <property type="component" value="Unassembled WGS sequence"/>
</dbReference>
<reference evidence="14" key="2">
    <citation type="submission" date="2020-06" db="EMBL/GenBank/DDBJ databases">
        <authorList>
            <person name="Sheffer M."/>
        </authorList>
    </citation>
    <scope>NUCLEOTIDE SEQUENCE</scope>
</reference>
<keyword evidence="10" id="KW-1071">Ligand-gated ion channel</keyword>
<keyword evidence="7 12" id="KW-0472">Membrane</keyword>
<evidence type="ECO:0000256" key="6">
    <source>
        <dbReference type="ARBA" id="ARBA00023065"/>
    </source>
</evidence>
<keyword evidence="4 12" id="KW-0812">Transmembrane</keyword>
<evidence type="ECO:0000313" key="14">
    <source>
        <dbReference type="EMBL" id="KAF8773253.1"/>
    </source>
</evidence>
<dbReference type="GO" id="GO:0015276">
    <property type="term" value="F:ligand-gated monoatomic ion channel activity"/>
    <property type="evidence" value="ECO:0007669"/>
    <property type="project" value="InterPro"/>
</dbReference>
<evidence type="ECO:0000256" key="10">
    <source>
        <dbReference type="ARBA" id="ARBA00023286"/>
    </source>
</evidence>
<dbReference type="EMBL" id="JABXBU010002227">
    <property type="protein sequence ID" value="KAF8773253.1"/>
    <property type="molecule type" value="Genomic_DNA"/>
</dbReference>
<evidence type="ECO:0000256" key="1">
    <source>
        <dbReference type="ARBA" id="ARBA00004651"/>
    </source>
</evidence>
<keyword evidence="6" id="KW-0406">Ion transport</keyword>
<comment type="caution">
    <text evidence="14">The sequence shown here is derived from an EMBL/GenBank/DDBJ whole genome shotgun (WGS) entry which is preliminary data.</text>
</comment>
<evidence type="ECO:0000256" key="9">
    <source>
        <dbReference type="ARBA" id="ARBA00023180"/>
    </source>
</evidence>
<dbReference type="InterPro" id="IPR052192">
    <property type="entry name" value="Insect_Ionotropic_Sensory_Rcpt"/>
</dbReference>
<keyword evidence="3" id="KW-1003">Cell membrane</keyword>
<keyword evidence="9" id="KW-0325">Glycoprotein</keyword>
<name>A0A8T0EGY4_ARGBR</name>
<evidence type="ECO:0000259" key="13">
    <source>
        <dbReference type="SMART" id="SM00918"/>
    </source>
</evidence>
<dbReference type="AlphaFoldDB" id="A0A8T0EGY4"/>
<evidence type="ECO:0000313" key="15">
    <source>
        <dbReference type="Proteomes" id="UP000807504"/>
    </source>
</evidence>
<keyword evidence="15" id="KW-1185">Reference proteome</keyword>
<proteinExistence type="predicted"/>
<keyword evidence="5 12" id="KW-1133">Transmembrane helix</keyword>
<keyword evidence="11" id="KW-0407">Ion channel</keyword>
<dbReference type="Pfam" id="PF10613">
    <property type="entry name" value="Lig_chan-Glu_bd"/>
    <property type="match status" value="1"/>
</dbReference>
<evidence type="ECO:0000256" key="7">
    <source>
        <dbReference type="ARBA" id="ARBA00023136"/>
    </source>
</evidence>
<feature type="domain" description="Ionotropic glutamate receptor L-glutamate and glycine-binding" evidence="13">
    <location>
        <begin position="14"/>
        <end position="76"/>
    </location>
</feature>
<sequence>MACPTEIRIATVLTRDMKVHKNEDGSIEFSGLHGRILDIILKAMKVEFKLLIPEDGEWGRLLPNGSWTGMIGKIQKNEADIAFNSISVNEERMKVVDFSKPYSTDYMTFAITKSEAVTTAWAFIYAFDSFYSSVLLSILSVPSQIPTVINFKELSAAVVKGEYKCYSPKGSATLDAFFNSNKEYLEKLGHIILSNSWYSDNETLIENSQISRKSALISSREQLQMVAGPEDWKPNFLSEDNLIQQHCAVAIRKDYCRKEIINTLITRFNYAGLYSKILSDDHFLAWLAASDQRRIVIKEGKPLSLSILLGAFGLLLFGLGLSCIAFIGEVIYSYFQS</sequence>
<evidence type="ECO:0000256" key="11">
    <source>
        <dbReference type="ARBA" id="ARBA00023303"/>
    </source>
</evidence>
<evidence type="ECO:0000256" key="3">
    <source>
        <dbReference type="ARBA" id="ARBA00022475"/>
    </source>
</evidence>
<evidence type="ECO:0000256" key="5">
    <source>
        <dbReference type="ARBA" id="ARBA00022989"/>
    </source>
</evidence>
<gene>
    <name evidence="14" type="ORF">HNY73_015927</name>
</gene>
<protein>
    <submittedName>
        <fullName evidence="14">Glutamate receptor ionotropic like protein</fullName>
    </submittedName>
</protein>